<dbReference type="AlphaFoldDB" id="T1GA62"/>
<dbReference type="Proteomes" id="UP000015102">
    <property type="component" value="Unassembled WGS sequence"/>
</dbReference>
<name>T1GA62_MEGSC</name>
<dbReference type="EnsemblMetazoa" id="MESCA000110-RA">
    <property type="protein sequence ID" value="MESCA000110-PA"/>
    <property type="gene ID" value="MESCA000110"/>
</dbReference>
<accession>T1GA62</accession>
<proteinExistence type="predicted"/>
<evidence type="ECO:0000313" key="2">
    <source>
        <dbReference type="Proteomes" id="UP000015102"/>
    </source>
</evidence>
<keyword evidence="2" id="KW-1185">Reference proteome</keyword>
<dbReference type="EMBL" id="CAQQ02390220">
    <property type="status" value="NOT_ANNOTATED_CDS"/>
    <property type="molecule type" value="Genomic_DNA"/>
</dbReference>
<reference evidence="1" key="2">
    <citation type="submission" date="2015-06" db="UniProtKB">
        <authorList>
            <consortium name="EnsemblMetazoa"/>
        </authorList>
    </citation>
    <scope>IDENTIFICATION</scope>
</reference>
<protein>
    <submittedName>
        <fullName evidence="1">Uncharacterized protein</fullName>
    </submittedName>
</protein>
<dbReference type="EMBL" id="CAQQ02390218">
    <property type="status" value="NOT_ANNOTATED_CDS"/>
    <property type="molecule type" value="Genomic_DNA"/>
</dbReference>
<reference evidence="2" key="1">
    <citation type="submission" date="2013-02" db="EMBL/GenBank/DDBJ databases">
        <authorList>
            <person name="Hughes D."/>
        </authorList>
    </citation>
    <scope>NUCLEOTIDE SEQUENCE</scope>
    <source>
        <strain>Durham</strain>
        <strain evidence="2">NC isolate 2 -- Noor lab</strain>
    </source>
</reference>
<sequence>MCTIWGMNGNMKGSISYSGAEYWWYGVTYVAGNNPFLFPISPFHQCSSERSVTVMTSPRRNSNSPVSCGIKSYNACTKV</sequence>
<dbReference type="HOGENOM" id="CLU_2608749_0_0_1"/>
<organism evidence="1 2">
    <name type="scientific">Megaselia scalaris</name>
    <name type="common">Humpbacked fly</name>
    <name type="synonym">Phora scalaris</name>
    <dbReference type="NCBI Taxonomy" id="36166"/>
    <lineage>
        <taxon>Eukaryota</taxon>
        <taxon>Metazoa</taxon>
        <taxon>Ecdysozoa</taxon>
        <taxon>Arthropoda</taxon>
        <taxon>Hexapoda</taxon>
        <taxon>Insecta</taxon>
        <taxon>Pterygota</taxon>
        <taxon>Neoptera</taxon>
        <taxon>Endopterygota</taxon>
        <taxon>Diptera</taxon>
        <taxon>Brachycera</taxon>
        <taxon>Muscomorpha</taxon>
        <taxon>Platypezoidea</taxon>
        <taxon>Phoridae</taxon>
        <taxon>Megaseliini</taxon>
        <taxon>Megaselia</taxon>
    </lineage>
</organism>
<evidence type="ECO:0000313" key="1">
    <source>
        <dbReference type="EnsemblMetazoa" id="MESCA000110-PA"/>
    </source>
</evidence>
<dbReference type="EMBL" id="CAQQ02390219">
    <property type="status" value="NOT_ANNOTATED_CDS"/>
    <property type="molecule type" value="Genomic_DNA"/>
</dbReference>